<dbReference type="AlphaFoldDB" id="A0AA45WQ12"/>
<keyword evidence="3" id="KW-1185">Reference proteome</keyword>
<evidence type="ECO:0000313" key="2">
    <source>
        <dbReference type="EMBL" id="SMP23396.1"/>
    </source>
</evidence>
<sequence length="117" mass="14080">MKIIVSFRLSEDALKIIDEIAAIDNTTRTEALEKIIKEYQQQHQQRSIDKQQQIELLEKQNIQLQSVVKVLQNEIEAKEQIISAKDEVIQEKEKHIEILRETIEILKEKQKKWWKFW</sequence>
<keyword evidence="1" id="KW-0175">Coiled coil</keyword>
<evidence type="ECO:0000313" key="3">
    <source>
        <dbReference type="Proteomes" id="UP001157947"/>
    </source>
</evidence>
<name>A0AA45WQ12_9AQUI</name>
<reference evidence="2" key="1">
    <citation type="submission" date="2017-05" db="EMBL/GenBank/DDBJ databases">
        <authorList>
            <person name="Varghese N."/>
            <person name="Submissions S."/>
        </authorList>
    </citation>
    <scope>NUCLEOTIDE SEQUENCE</scope>
    <source>
        <strain evidence="2">DSM 18763</strain>
    </source>
</reference>
<protein>
    <submittedName>
        <fullName evidence="2">Uncharacterized protein</fullName>
    </submittedName>
</protein>
<dbReference type="Proteomes" id="UP001157947">
    <property type="component" value="Unassembled WGS sequence"/>
</dbReference>
<accession>A0AA45WQ12</accession>
<dbReference type="RefSeq" id="WP_265135033.1">
    <property type="nucleotide sequence ID" value="NZ_FXTX01000029.1"/>
</dbReference>
<gene>
    <name evidence="2" type="ORF">SAMN06264868_1293</name>
</gene>
<evidence type="ECO:0000256" key="1">
    <source>
        <dbReference type="SAM" id="Coils"/>
    </source>
</evidence>
<comment type="caution">
    <text evidence="2">The sequence shown here is derived from an EMBL/GenBank/DDBJ whole genome shotgun (WGS) entry which is preliminary data.</text>
</comment>
<organism evidence="2 3">
    <name type="scientific">Venenivibrio stagnispumantis</name>
    <dbReference type="NCBI Taxonomy" id="407998"/>
    <lineage>
        <taxon>Bacteria</taxon>
        <taxon>Pseudomonadati</taxon>
        <taxon>Aquificota</taxon>
        <taxon>Aquificia</taxon>
        <taxon>Aquificales</taxon>
        <taxon>Hydrogenothermaceae</taxon>
        <taxon>Venenivibrio</taxon>
    </lineage>
</organism>
<feature type="coiled-coil region" evidence="1">
    <location>
        <begin position="40"/>
        <end position="109"/>
    </location>
</feature>
<dbReference type="EMBL" id="FXTX01000029">
    <property type="protein sequence ID" value="SMP23396.1"/>
    <property type="molecule type" value="Genomic_DNA"/>
</dbReference>
<proteinExistence type="predicted"/>